<dbReference type="OrthoDB" id="1929542at2759"/>
<comment type="caution">
    <text evidence="3">The sequence shown here is derived from an EMBL/GenBank/DDBJ whole genome shotgun (WGS) entry which is preliminary data.</text>
</comment>
<evidence type="ECO:0000313" key="4">
    <source>
        <dbReference type="Proteomes" id="UP001153076"/>
    </source>
</evidence>
<evidence type="ECO:0000256" key="1">
    <source>
        <dbReference type="ARBA" id="ARBA00006019"/>
    </source>
</evidence>
<dbReference type="GO" id="GO:0006511">
    <property type="term" value="P:ubiquitin-dependent protein catabolic process"/>
    <property type="evidence" value="ECO:0007669"/>
    <property type="project" value="InterPro"/>
</dbReference>
<dbReference type="Proteomes" id="UP001153076">
    <property type="component" value="Unassembled WGS sequence"/>
</dbReference>
<name>A0A9Q1KIR7_9CARY</name>
<protein>
    <recommendedName>
        <fullName evidence="2">Cullin N-terminal domain-containing protein</fullName>
    </recommendedName>
</protein>
<organism evidence="3 4">
    <name type="scientific">Carnegiea gigantea</name>
    <dbReference type="NCBI Taxonomy" id="171969"/>
    <lineage>
        <taxon>Eukaryota</taxon>
        <taxon>Viridiplantae</taxon>
        <taxon>Streptophyta</taxon>
        <taxon>Embryophyta</taxon>
        <taxon>Tracheophyta</taxon>
        <taxon>Spermatophyta</taxon>
        <taxon>Magnoliopsida</taxon>
        <taxon>eudicotyledons</taxon>
        <taxon>Gunneridae</taxon>
        <taxon>Pentapetalae</taxon>
        <taxon>Caryophyllales</taxon>
        <taxon>Cactineae</taxon>
        <taxon>Cactaceae</taxon>
        <taxon>Cactoideae</taxon>
        <taxon>Echinocereeae</taxon>
        <taxon>Carnegiea</taxon>
    </lineage>
</organism>
<evidence type="ECO:0000259" key="2">
    <source>
        <dbReference type="Pfam" id="PF00888"/>
    </source>
</evidence>
<evidence type="ECO:0000313" key="3">
    <source>
        <dbReference type="EMBL" id="KAJ8443556.1"/>
    </source>
</evidence>
<dbReference type="PANTHER" id="PTHR11932">
    <property type="entry name" value="CULLIN"/>
    <property type="match status" value="1"/>
</dbReference>
<dbReference type="AlphaFoldDB" id="A0A9Q1KIR7"/>
<dbReference type="SUPFAM" id="SSF74788">
    <property type="entry name" value="Cullin repeat-like"/>
    <property type="match status" value="1"/>
</dbReference>
<sequence>MVNNLTISQGMLILDEAFSKTRKIMQGYPGVKFTAEEYQRYYECVYLLCVQRTSSENARILYERYQNGLEECINSLILPALEDKNGAPLLTELMLKWSGYQVFARWLSRFFEYLDRFYVPRVEGFRLLDLAVKCFDDLVNARLNTKIVTAAISLINQDRSGEQVDRSLLKNVVEYFLAARSVGGTCYHNFRMALLADAAAYYSQIASNGLLYDSCDDYMRKAEWCLTQENEKTSHYLDQYTQASLLEVLPKLAEKKQAEHYGQSTDYQDMLSKCEGLNLGDRASRSGVEDCLAALVLDRS</sequence>
<dbReference type="GO" id="GO:0031625">
    <property type="term" value="F:ubiquitin protein ligase binding"/>
    <property type="evidence" value="ECO:0007669"/>
    <property type="project" value="InterPro"/>
</dbReference>
<accession>A0A9Q1KIR7</accession>
<dbReference type="InterPro" id="IPR045093">
    <property type="entry name" value="Cullin"/>
</dbReference>
<reference evidence="3" key="1">
    <citation type="submission" date="2022-04" db="EMBL/GenBank/DDBJ databases">
        <title>Carnegiea gigantea Genome sequencing and assembly v2.</title>
        <authorList>
            <person name="Copetti D."/>
            <person name="Sanderson M.J."/>
            <person name="Burquez A."/>
            <person name="Wojciechowski M.F."/>
        </authorList>
    </citation>
    <scope>NUCLEOTIDE SEQUENCE</scope>
    <source>
        <strain evidence="3">SGP5-SGP5p</strain>
        <tissue evidence="3">Aerial part</tissue>
    </source>
</reference>
<dbReference type="Pfam" id="PF00888">
    <property type="entry name" value="Cullin"/>
    <property type="match status" value="1"/>
</dbReference>
<feature type="domain" description="Cullin N-terminal" evidence="2">
    <location>
        <begin position="32"/>
        <end position="275"/>
    </location>
</feature>
<proteinExistence type="inferred from homology"/>
<gene>
    <name evidence="3" type="ORF">Cgig2_017039</name>
</gene>
<dbReference type="InterPro" id="IPR001373">
    <property type="entry name" value="Cullin_N"/>
</dbReference>
<dbReference type="InterPro" id="IPR016159">
    <property type="entry name" value="Cullin_repeat-like_dom_sf"/>
</dbReference>
<keyword evidence="4" id="KW-1185">Reference proteome</keyword>
<dbReference type="EMBL" id="JAKOGI010000117">
    <property type="protein sequence ID" value="KAJ8443556.1"/>
    <property type="molecule type" value="Genomic_DNA"/>
</dbReference>
<dbReference type="Gene3D" id="1.20.1310.10">
    <property type="entry name" value="Cullin Repeats"/>
    <property type="match status" value="2"/>
</dbReference>
<comment type="similarity">
    <text evidence="1">Belongs to the cullin family.</text>
</comment>